<reference evidence="2 3" key="2">
    <citation type="submission" date="2024-07" db="EMBL/GenBank/DDBJ databases">
        <authorList>
            <person name="Akdeniz Z."/>
        </authorList>
    </citation>
    <scope>NUCLEOTIDE SEQUENCE [LARGE SCALE GENOMIC DNA]</scope>
</reference>
<evidence type="ECO:0000313" key="2">
    <source>
        <dbReference type="EMBL" id="CAL5991652.1"/>
    </source>
</evidence>
<accession>A0AA86R317</accession>
<reference evidence="1" key="1">
    <citation type="submission" date="2023-06" db="EMBL/GenBank/DDBJ databases">
        <authorList>
            <person name="Kurt Z."/>
        </authorList>
    </citation>
    <scope>NUCLEOTIDE SEQUENCE</scope>
</reference>
<dbReference type="EMBL" id="CATOUU010000985">
    <property type="protein sequence ID" value="CAI9965267.1"/>
    <property type="molecule type" value="Genomic_DNA"/>
</dbReference>
<dbReference type="EMBL" id="CAXDID020000027">
    <property type="protein sequence ID" value="CAL5991652.1"/>
    <property type="molecule type" value="Genomic_DNA"/>
</dbReference>
<dbReference type="AlphaFoldDB" id="A0AA86R317"/>
<evidence type="ECO:0000313" key="3">
    <source>
        <dbReference type="Proteomes" id="UP001642409"/>
    </source>
</evidence>
<gene>
    <name evidence="2" type="ORF">HINF_LOCUS12204</name>
    <name evidence="1" type="ORF">HINF_LOCUS52912</name>
</gene>
<protein>
    <submittedName>
        <fullName evidence="2">Hypothetical_protein</fullName>
    </submittedName>
</protein>
<evidence type="ECO:0000313" key="1">
    <source>
        <dbReference type="EMBL" id="CAI9965267.1"/>
    </source>
</evidence>
<proteinExistence type="predicted"/>
<sequence>MSTITEQFINAIKIQLQLSNDDLSYVIYEVMVLPDVQYNLLLCQLSYDLNVKLESIYQLFINISQQNLYMTHNLSNEQQLSYTQERQFIETICQIQQHKQKDQSENDSIIIIKNQKQAKDKMPLSIFKQQFSEMVKTIMMEFDDKANEMTDKQICQVLKNYFQVHDQNIFWERVQKEISYKSKLQLKQYFQKSFLQCQYGEIGDDDKLRIKELTRAMPQSKPSEIVDVFFNQIGGEVYFRRKVVMFVQYLKRTCTK</sequence>
<dbReference type="Proteomes" id="UP001642409">
    <property type="component" value="Unassembled WGS sequence"/>
</dbReference>
<keyword evidence="3" id="KW-1185">Reference proteome</keyword>
<organism evidence="1">
    <name type="scientific">Hexamita inflata</name>
    <dbReference type="NCBI Taxonomy" id="28002"/>
    <lineage>
        <taxon>Eukaryota</taxon>
        <taxon>Metamonada</taxon>
        <taxon>Diplomonadida</taxon>
        <taxon>Hexamitidae</taxon>
        <taxon>Hexamitinae</taxon>
        <taxon>Hexamita</taxon>
    </lineage>
</organism>
<name>A0AA86R317_9EUKA</name>
<comment type="caution">
    <text evidence="1">The sequence shown here is derived from an EMBL/GenBank/DDBJ whole genome shotgun (WGS) entry which is preliminary data.</text>
</comment>